<gene>
    <name evidence="2" type="ORF">KIPB_010441</name>
</gene>
<dbReference type="Proteomes" id="UP000265618">
    <property type="component" value="Unassembled WGS sequence"/>
</dbReference>
<keyword evidence="1" id="KW-0732">Signal</keyword>
<reference evidence="2 3" key="1">
    <citation type="journal article" date="2018" name="PLoS ONE">
        <title>The draft genome of Kipferlia bialata reveals reductive genome evolution in fornicate parasites.</title>
        <authorList>
            <person name="Tanifuji G."/>
            <person name="Takabayashi S."/>
            <person name="Kume K."/>
            <person name="Takagi M."/>
            <person name="Nakayama T."/>
            <person name="Kamikawa R."/>
            <person name="Inagaki Y."/>
            <person name="Hashimoto T."/>
        </authorList>
    </citation>
    <scope>NUCLEOTIDE SEQUENCE [LARGE SCALE GENOMIC DNA]</scope>
    <source>
        <strain evidence="2">NY0173</strain>
    </source>
</reference>
<dbReference type="EMBL" id="BDIP01003885">
    <property type="protein sequence ID" value="GIQ88236.1"/>
    <property type="molecule type" value="Genomic_DNA"/>
</dbReference>
<proteinExistence type="predicted"/>
<evidence type="ECO:0000256" key="1">
    <source>
        <dbReference type="SAM" id="SignalP"/>
    </source>
</evidence>
<accession>A0A9K3D575</accession>
<keyword evidence="3" id="KW-1185">Reference proteome</keyword>
<dbReference type="AlphaFoldDB" id="A0A9K3D575"/>
<evidence type="ECO:0000313" key="3">
    <source>
        <dbReference type="Proteomes" id="UP000265618"/>
    </source>
</evidence>
<comment type="caution">
    <text evidence="2">The sequence shown here is derived from an EMBL/GenBank/DDBJ whole genome shotgun (WGS) entry which is preliminary data.</text>
</comment>
<feature type="signal peptide" evidence="1">
    <location>
        <begin position="1"/>
        <end position="21"/>
    </location>
</feature>
<feature type="chain" id="PRO_5039924277" evidence="1">
    <location>
        <begin position="22"/>
        <end position="289"/>
    </location>
</feature>
<organism evidence="2 3">
    <name type="scientific">Kipferlia bialata</name>
    <dbReference type="NCBI Taxonomy" id="797122"/>
    <lineage>
        <taxon>Eukaryota</taxon>
        <taxon>Metamonada</taxon>
        <taxon>Carpediemonas-like organisms</taxon>
        <taxon>Kipferlia</taxon>
    </lineage>
</organism>
<sequence>MAVLWALCAFLLLVASALADADSCHFSSQEYYLSSEVAHCLRGAYSSDSYGAPSLIGSARAAASQYYLMEAVEGDAVNAGLTQLYLDYPLGGDWSPYDLEMDIARVFRLARDPNFTYSPPSCMSALNYLHPMRPVPSLSSSGWSVVSGDSAVLSQWEELVHVQGDPNTMAVIQALRDGSSIPVTAMGSTDPLSHMTNEALNRGTHEDISASITQISNTGFHARTGASGLRDPVSYTLDTSGVDGCDTDSVDITVEDFVVFQYDALSTDAVLAQCSSTPQTDNAMNVSTR</sequence>
<name>A0A9K3D575_9EUKA</name>
<protein>
    <submittedName>
        <fullName evidence="2">Uncharacterized protein</fullName>
    </submittedName>
</protein>
<evidence type="ECO:0000313" key="2">
    <source>
        <dbReference type="EMBL" id="GIQ88236.1"/>
    </source>
</evidence>